<dbReference type="Pfam" id="PF00849">
    <property type="entry name" value="PseudoU_synth_2"/>
    <property type="match status" value="1"/>
</dbReference>
<dbReference type="HOGENOM" id="CLU_024979_1_2_7"/>
<evidence type="ECO:0000256" key="1">
    <source>
        <dbReference type="ARBA" id="ARBA00008348"/>
    </source>
</evidence>
<evidence type="ECO:0000256" key="3">
    <source>
        <dbReference type="PROSITE-ProRule" id="PRU00182"/>
    </source>
</evidence>
<dbReference type="NCBIfam" id="TIGR00093">
    <property type="entry name" value="pseudouridine synthase"/>
    <property type="match status" value="1"/>
</dbReference>
<evidence type="ECO:0000313" key="7">
    <source>
        <dbReference type="Proteomes" id="UP000008561"/>
    </source>
</evidence>
<feature type="domain" description="RNA-binding S4" evidence="5">
    <location>
        <begin position="10"/>
        <end position="70"/>
    </location>
</feature>
<keyword evidence="2 4" id="KW-0413">Isomerase</keyword>
<dbReference type="Proteomes" id="UP000008561">
    <property type="component" value="Chromosome"/>
</dbReference>
<dbReference type="InterPro" id="IPR002942">
    <property type="entry name" value="S4_RNA-bd"/>
</dbReference>
<evidence type="ECO:0000259" key="5">
    <source>
        <dbReference type="SMART" id="SM00363"/>
    </source>
</evidence>
<dbReference type="InterPro" id="IPR020094">
    <property type="entry name" value="TruA/RsuA/RluB/E/F_N"/>
</dbReference>
<name>A8ZRV1_DESOH</name>
<dbReference type="eggNOG" id="COG1187">
    <property type="taxonomic scope" value="Bacteria"/>
</dbReference>
<dbReference type="AlphaFoldDB" id="A8ZRV1"/>
<evidence type="ECO:0000313" key="6">
    <source>
        <dbReference type="EMBL" id="ABW65868.1"/>
    </source>
</evidence>
<keyword evidence="3" id="KW-0694">RNA-binding</keyword>
<dbReference type="InterPro" id="IPR018496">
    <property type="entry name" value="PsdUridine_synth_RsuA/RluB_CS"/>
</dbReference>
<dbReference type="InterPro" id="IPR036986">
    <property type="entry name" value="S4_RNA-bd_sf"/>
</dbReference>
<dbReference type="GO" id="GO:0120159">
    <property type="term" value="F:rRNA pseudouridine synthase activity"/>
    <property type="evidence" value="ECO:0007669"/>
    <property type="project" value="UniProtKB-ARBA"/>
</dbReference>
<comment type="similarity">
    <text evidence="1 4">Belongs to the pseudouridine synthase RsuA family.</text>
</comment>
<reference evidence="6 7" key="1">
    <citation type="submission" date="2007-10" db="EMBL/GenBank/DDBJ databases">
        <title>Complete sequence of Desulfococcus oleovorans Hxd3.</title>
        <authorList>
            <consortium name="US DOE Joint Genome Institute"/>
            <person name="Copeland A."/>
            <person name="Lucas S."/>
            <person name="Lapidus A."/>
            <person name="Barry K."/>
            <person name="Glavina del Rio T."/>
            <person name="Dalin E."/>
            <person name="Tice H."/>
            <person name="Pitluck S."/>
            <person name="Kiss H."/>
            <person name="Brettin T."/>
            <person name="Bruce D."/>
            <person name="Detter J.C."/>
            <person name="Han C."/>
            <person name="Schmutz J."/>
            <person name="Larimer F."/>
            <person name="Land M."/>
            <person name="Hauser L."/>
            <person name="Kyrpides N."/>
            <person name="Kim E."/>
            <person name="Wawrik B."/>
            <person name="Richardson P."/>
        </authorList>
    </citation>
    <scope>NUCLEOTIDE SEQUENCE [LARGE SCALE GENOMIC DNA]</scope>
    <source>
        <strain evidence="7">DSM 6200 / JCM 39069 / Hxd3</strain>
    </source>
</reference>
<dbReference type="PROSITE" id="PS01149">
    <property type="entry name" value="PSI_RSU"/>
    <property type="match status" value="1"/>
</dbReference>
<dbReference type="RefSeq" id="WP_012173487.1">
    <property type="nucleotide sequence ID" value="NC_009943.1"/>
</dbReference>
<dbReference type="Gene3D" id="3.30.70.580">
    <property type="entry name" value="Pseudouridine synthase I, catalytic domain, N-terminal subdomain"/>
    <property type="match status" value="1"/>
</dbReference>
<dbReference type="GO" id="GO:0003723">
    <property type="term" value="F:RNA binding"/>
    <property type="evidence" value="ECO:0007669"/>
    <property type="project" value="UniProtKB-KW"/>
</dbReference>
<dbReference type="Gene3D" id="3.10.290.10">
    <property type="entry name" value="RNA-binding S4 domain"/>
    <property type="match status" value="1"/>
</dbReference>
<dbReference type="Gene3D" id="3.30.70.1560">
    <property type="entry name" value="Alpha-L RNA-binding motif"/>
    <property type="match status" value="1"/>
</dbReference>
<evidence type="ECO:0000256" key="2">
    <source>
        <dbReference type="ARBA" id="ARBA00023235"/>
    </source>
</evidence>
<sequence>MTTIPTRGQIRLQKFLSGAGVCSRRRAEVYIAEGRVAVNGQVVTELGTKVDPESDDVMFDGHRVTLAESHVYIALNKPPGYVTSCLQKQETTVMELVAVDQRVFPVGRLDKPSCGLLLMTSDGGLHQRLSHPSFDHEKEYDVACDRPVSDADLDAMRRGMVITGRKTRPAKVKRLSDRRFLIILQEGRNRQIRRMAEMLGNRVVLLRRIRIAHIHLGDLAEGRWRYLTEEEKKALLHQEET</sequence>
<dbReference type="CDD" id="cd00165">
    <property type="entry name" value="S4"/>
    <property type="match status" value="1"/>
</dbReference>
<dbReference type="PANTHER" id="PTHR47683">
    <property type="entry name" value="PSEUDOURIDINE SYNTHASE FAMILY PROTEIN-RELATED"/>
    <property type="match status" value="1"/>
</dbReference>
<dbReference type="FunFam" id="3.10.290.10:FF:000003">
    <property type="entry name" value="Pseudouridine synthase"/>
    <property type="match status" value="1"/>
</dbReference>
<dbReference type="PROSITE" id="PS50889">
    <property type="entry name" value="S4"/>
    <property type="match status" value="1"/>
</dbReference>
<dbReference type="SUPFAM" id="SSF55174">
    <property type="entry name" value="Alpha-L RNA-binding motif"/>
    <property type="match status" value="1"/>
</dbReference>
<dbReference type="InterPro" id="IPR006145">
    <property type="entry name" value="PsdUridine_synth_RsuA/RluA"/>
</dbReference>
<accession>A8ZRV1</accession>
<dbReference type="PANTHER" id="PTHR47683:SF2">
    <property type="entry name" value="RNA-BINDING S4 DOMAIN-CONTAINING PROTEIN"/>
    <property type="match status" value="1"/>
</dbReference>
<dbReference type="EC" id="5.4.99.-" evidence="4"/>
<dbReference type="SUPFAM" id="SSF55120">
    <property type="entry name" value="Pseudouridine synthase"/>
    <property type="match status" value="1"/>
</dbReference>
<organism evidence="6 7">
    <name type="scientific">Desulfosudis oleivorans (strain DSM 6200 / JCM 39069 / Hxd3)</name>
    <name type="common">Desulfococcus oleovorans</name>
    <dbReference type="NCBI Taxonomy" id="96561"/>
    <lineage>
        <taxon>Bacteria</taxon>
        <taxon>Pseudomonadati</taxon>
        <taxon>Thermodesulfobacteriota</taxon>
        <taxon>Desulfobacteria</taxon>
        <taxon>Desulfobacterales</taxon>
        <taxon>Desulfosudaceae</taxon>
        <taxon>Desulfosudis</taxon>
    </lineage>
</organism>
<dbReference type="InterPro" id="IPR020103">
    <property type="entry name" value="PsdUridine_synth_cat_dom_sf"/>
</dbReference>
<dbReference type="Pfam" id="PF01479">
    <property type="entry name" value="S4"/>
    <property type="match status" value="1"/>
</dbReference>
<dbReference type="KEGG" id="dol:Dole_0058"/>
<proteinExistence type="inferred from homology"/>
<dbReference type="GO" id="GO:0000455">
    <property type="term" value="P:enzyme-directed rRNA pseudouridine synthesis"/>
    <property type="evidence" value="ECO:0007669"/>
    <property type="project" value="UniProtKB-ARBA"/>
</dbReference>
<dbReference type="EMBL" id="CP000859">
    <property type="protein sequence ID" value="ABW65868.1"/>
    <property type="molecule type" value="Genomic_DNA"/>
</dbReference>
<keyword evidence="7" id="KW-1185">Reference proteome</keyword>
<dbReference type="SMART" id="SM00363">
    <property type="entry name" value="S4"/>
    <property type="match status" value="1"/>
</dbReference>
<dbReference type="STRING" id="96561.Dole_0058"/>
<dbReference type="OrthoDB" id="9807213at2"/>
<evidence type="ECO:0000256" key="4">
    <source>
        <dbReference type="RuleBase" id="RU003887"/>
    </source>
</evidence>
<gene>
    <name evidence="6" type="ordered locus">Dole_0058</name>
</gene>
<dbReference type="InterPro" id="IPR042092">
    <property type="entry name" value="PsdUridine_s_RsuA/RluB/E/F_cat"/>
</dbReference>
<dbReference type="InterPro" id="IPR000748">
    <property type="entry name" value="PsdUridine_synth_RsuA/RluB/E/F"/>
</dbReference>
<dbReference type="InterPro" id="IPR050343">
    <property type="entry name" value="RsuA_PseudoU_synthase"/>
</dbReference>
<protein>
    <recommendedName>
        <fullName evidence="4">Pseudouridine synthase</fullName>
        <ecNumber evidence="4">5.4.99.-</ecNumber>
    </recommendedName>
</protein>